<dbReference type="OrthoDB" id="2692034at2"/>
<sequence length="91" mass="10564">MKREDALANWLQIRIVADARPDDRSAADTAAFFEAILKEDHQASNLTYEANEDSYVVSVLCNQEKVERRYDREEAESLLRAIELEPRYNES</sequence>
<dbReference type="GeneID" id="89499089"/>
<proteinExistence type="predicted"/>
<comment type="caution">
    <text evidence="1">The sequence shown here is derived from an EMBL/GenBank/DDBJ whole genome shotgun (WGS) entry which is preliminary data.</text>
</comment>
<keyword evidence="2" id="KW-1185">Reference proteome</keyword>
<accession>M8DDY4</accession>
<dbReference type="EMBL" id="APBN01000001">
    <property type="protein sequence ID" value="EMT54539.1"/>
    <property type="molecule type" value="Genomic_DNA"/>
</dbReference>
<gene>
    <name evidence="1" type="ORF">I532_03005</name>
</gene>
<dbReference type="PATRIC" id="fig|1300222.3.peg.638"/>
<evidence type="ECO:0000313" key="2">
    <source>
        <dbReference type="Proteomes" id="UP000012081"/>
    </source>
</evidence>
<reference evidence="1 2" key="1">
    <citation type="submission" date="2013-03" db="EMBL/GenBank/DDBJ databases">
        <title>Assembly of a new bacterial strain Brevibacillus borstelensis AK1.</title>
        <authorList>
            <person name="Rajan I."/>
            <person name="PoliReddy D."/>
            <person name="Sugumar T."/>
            <person name="Rathinam K."/>
            <person name="Alqarawi S."/>
            <person name="Khalil A.B."/>
            <person name="Sivakumar N."/>
        </authorList>
    </citation>
    <scope>NUCLEOTIDE SEQUENCE [LARGE SCALE GENOMIC DNA]</scope>
    <source>
        <strain evidence="1 2">AK1</strain>
    </source>
</reference>
<name>M8DDY4_9BACL</name>
<organism evidence="1 2">
    <name type="scientific">Brevibacillus borstelensis AK1</name>
    <dbReference type="NCBI Taxonomy" id="1300222"/>
    <lineage>
        <taxon>Bacteria</taxon>
        <taxon>Bacillati</taxon>
        <taxon>Bacillota</taxon>
        <taxon>Bacilli</taxon>
        <taxon>Bacillales</taxon>
        <taxon>Paenibacillaceae</taxon>
        <taxon>Brevibacillus</taxon>
    </lineage>
</organism>
<evidence type="ECO:0000313" key="1">
    <source>
        <dbReference type="EMBL" id="EMT54539.1"/>
    </source>
</evidence>
<dbReference type="Proteomes" id="UP000012081">
    <property type="component" value="Unassembled WGS sequence"/>
</dbReference>
<protein>
    <submittedName>
        <fullName evidence="1">Uncharacterized protein</fullName>
    </submittedName>
</protein>
<dbReference type="RefSeq" id="WP_003386308.1">
    <property type="nucleotide sequence ID" value="NZ_APBN01000001.1"/>
</dbReference>
<dbReference type="STRING" id="1300222.I532_03005"/>
<dbReference type="AlphaFoldDB" id="M8DDY4"/>